<evidence type="ECO:0000313" key="2">
    <source>
        <dbReference type="Proteomes" id="UP000054928"/>
    </source>
</evidence>
<evidence type="ECO:0000313" key="1">
    <source>
        <dbReference type="EMBL" id="CEG44616.1"/>
    </source>
</evidence>
<dbReference type="RefSeq" id="XP_036263303.1">
    <property type="nucleotide sequence ID" value="XM_036407616.1"/>
</dbReference>
<organism evidence="1 2">
    <name type="scientific">Plasmopara halstedii</name>
    <name type="common">Downy mildew of sunflower</name>
    <dbReference type="NCBI Taxonomy" id="4781"/>
    <lineage>
        <taxon>Eukaryota</taxon>
        <taxon>Sar</taxon>
        <taxon>Stramenopiles</taxon>
        <taxon>Oomycota</taxon>
        <taxon>Peronosporomycetes</taxon>
        <taxon>Peronosporales</taxon>
        <taxon>Peronosporaceae</taxon>
        <taxon>Plasmopara</taxon>
    </lineage>
</organism>
<keyword evidence="2" id="KW-1185">Reference proteome</keyword>
<dbReference type="GeneID" id="59053053"/>
<dbReference type="EMBL" id="CCYD01001204">
    <property type="protein sequence ID" value="CEG44616.1"/>
    <property type="molecule type" value="Genomic_DNA"/>
</dbReference>
<protein>
    <submittedName>
        <fullName evidence="1">Uncharacterized protein</fullName>
    </submittedName>
</protein>
<accession>A0A0P1ASC4</accession>
<reference evidence="2" key="1">
    <citation type="submission" date="2014-09" db="EMBL/GenBank/DDBJ databases">
        <authorList>
            <person name="Sharma Rahul"/>
            <person name="Thines Marco"/>
        </authorList>
    </citation>
    <scope>NUCLEOTIDE SEQUENCE [LARGE SCALE GENOMIC DNA]</scope>
</reference>
<dbReference type="Proteomes" id="UP000054928">
    <property type="component" value="Unassembled WGS sequence"/>
</dbReference>
<sequence>MKTAQANMNFSPRTESADISSKAKFSHTKVISHSALIFKKNDLRLDSALEFRLSDYLAS</sequence>
<dbReference type="AlphaFoldDB" id="A0A0P1ASC4"/>
<name>A0A0P1ASC4_PLAHL</name>
<proteinExistence type="predicted"/>